<dbReference type="InterPro" id="IPR044992">
    <property type="entry name" value="ChyE-like"/>
</dbReference>
<dbReference type="SUPFAM" id="SSF52317">
    <property type="entry name" value="Class I glutamine amidotransferase-like"/>
    <property type="match status" value="1"/>
</dbReference>
<keyword evidence="3" id="KW-1185">Reference proteome</keyword>
<dbReference type="PANTHER" id="PTHR42695:SF5">
    <property type="entry name" value="GLUTAMINE AMIDOTRANSFERASE YLR126C-RELATED"/>
    <property type="match status" value="1"/>
</dbReference>
<reference evidence="2 3" key="1">
    <citation type="submission" date="2017-10" db="EMBL/GenBank/DDBJ databases">
        <title>Whole genome sequencing of members of genus Pseudoxanthomonas.</title>
        <authorList>
            <person name="Kumar S."/>
            <person name="Bansal K."/>
            <person name="Kaur A."/>
            <person name="Patil P."/>
            <person name="Sharma S."/>
            <person name="Patil P.B."/>
        </authorList>
    </citation>
    <scope>NUCLEOTIDE SEQUENCE [LARGE SCALE GENOMIC DNA]</scope>
    <source>
        <strain evidence="2 3">DSM 17109</strain>
    </source>
</reference>
<dbReference type="Pfam" id="PF00117">
    <property type="entry name" value="GATase"/>
    <property type="match status" value="1"/>
</dbReference>
<evidence type="ECO:0000313" key="3">
    <source>
        <dbReference type="Proteomes" id="UP000781710"/>
    </source>
</evidence>
<dbReference type="EMBL" id="PDWW01000029">
    <property type="protein sequence ID" value="KAF1723342.1"/>
    <property type="molecule type" value="Genomic_DNA"/>
</dbReference>
<evidence type="ECO:0000313" key="2">
    <source>
        <dbReference type="EMBL" id="KAF1723342.1"/>
    </source>
</evidence>
<sequence length="279" mass="30384">MVCPAIALSCTAEKRASIRASPCPSAAFRPFAAVVDTSVKAPFLIVETGQPVQSMRRYGGFPHWIRVAAGLEADETVVANVERGDALPSREGFAGVIVSGSAAMVTDRADWSERSADWLRDAAHEGLPLLGICYGHQLLAHALGGEVAYNPAGRESGTVHIDLHPHAQDDPLFSALPLKFTAHATHVQTVARPPEGATVLARSEQDDCHAFRWRDRAWGVQFHPEFATHHMRGYVHARADHLRSEGRCPGTIARSVTAAPQARKLLRRFVRHARGLHAR</sequence>
<dbReference type="PANTHER" id="PTHR42695">
    <property type="entry name" value="GLUTAMINE AMIDOTRANSFERASE YLR126C-RELATED"/>
    <property type="match status" value="1"/>
</dbReference>
<protein>
    <submittedName>
        <fullName evidence="2">GMP synthase</fullName>
        <ecNumber evidence="2">6.3.5.2</ecNumber>
    </submittedName>
</protein>
<gene>
    <name evidence="2" type="ORF">CSC78_16245</name>
</gene>
<dbReference type="Proteomes" id="UP000781710">
    <property type="component" value="Unassembled WGS sequence"/>
</dbReference>
<dbReference type="CDD" id="cd01741">
    <property type="entry name" value="GATase1_1"/>
    <property type="match status" value="1"/>
</dbReference>
<evidence type="ECO:0000259" key="1">
    <source>
        <dbReference type="Pfam" id="PF00117"/>
    </source>
</evidence>
<dbReference type="InterPro" id="IPR029062">
    <property type="entry name" value="Class_I_gatase-like"/>
</dbReference>
<dbReference type="EC" id="6.3.5.2" evidence="2"/>
<feature type="domain" description="Glutamine amidotransferase" evidence="1">
    <location>
        <begin position="76"/>
        <end position="229"/>
    </location>
</feature>
<dbReference type="Gene3D" id="3.40.50.880">
    <property type="match status" value="1"/>
</dbReference>
<accession>A0ABQ6ZDF9</accession>
<dbReference type="InterPro" id="IPR017926">
    <property type="entry name" value="GATASE"/>
</dbReference>
<name>A0ABQ6ZDF9_9GAMM</name>
<proteinExistence type="predicted"/>
<comment type="caution">
    <text evidence="2">The sequence shown here is derived from an EMBL/GenBank/DDBJ whole genome shotgun (WGS) entry which is preliminary data.</text>
</comment>
<keyword evidence="2" id="KW-0436">Ligase</keyword>
<organism evidence="2 3">
    <name type="scientific">Pseudoxanthomonas japonensis</name>
    <dbReference type="NCBI Taxonomy" id="69284"/>
    <lineage>
        <taxon>Bacteria</taxon>
        <taxon>Pseudomonadati</taxon>
        <taxon>Pseudomonadota</taxon>
        <taxon>Gammaproteobacteria</taxon>
        <taxon>Lysobacterales</taxon>
        <taxon>Lysobacteraceae</taxon>
        <taxon>Pseudoxanthomonas</taxon>
    </lineage>
</organism>
<dbReference type="PROSITE" id="PS51273">
    <property type="entry name" value="GATASE_TYPE_1"/>
    <property type="match status" value="1"/>
</dbReference>
<dbReference type="GO" id="GO:0003922">
    <property type="term" value="F:GMP synthase (glutamine-hydrolyzing) activity"/>
    <property type="evidence" value="ECO:0007669"/>
    <property type="project" value="UniProtKB-EC"/>
</dbReference>
<dbReference type="NCBIfam" id="NF006562">
    <property type="entry name" value="PRK09065.1"/>
    <property type="match status" value="1"/>
</dbReference>